<gene>
    <name evidence="2" type="ORF">PAESOLCIP111_05852</name>
</gene>
<sequence>MKRRIGMLRYQPLLYFGLFWLGAELYPPLFLLFMPMSIFGIMLSLLRVNEATDSGRPFRFFACFIYLIFSIAMFPLSVFMIIFTTGSDYYRNPLVVIALLIVPMIAVAIIALRQGAFEGGKQGFVRMYKGLMRRPWV</sequence>
<evidence type="ECO:0000313" key="2">
    <source>
        <dbReference type="EMBL" id="CAG7649372.1"/>
    </source>
</evidence>
<dbReference type="EMBL" id="CAJVAS010000048">
    <property type="protein sequence ID" value="CAG7649372.1"/>
    <property type="molecule type" value="Genomic_DNA"/>
</dbReference>
<name>A0A916NRR8_9BACL</name>
<keyword evidence="1" id="KW-1133">Transmembrane helix</keyword>
<keyword evidence="3" id="KW-1185">Reference proteome</keyword>
<reference evidence="2" key="1">
    <citation type="submission" date="2021-06" db="EMBL/GenBank/DDBJ databases">
        <authorList>
            <person name="Criscuolo A."/>
        </authorList>
    </citation>
    <scope>NUCLEOTIDE SEQUENCE</scope>
    <source>
        <strain evidence="2">CIP111600</strain>
    </source>
</reference>
<organism evidence="2 3">
    <name type="scientific">Paenibacillus solanacearum</name>
    <dbReference type="NCBI Taxonomy" id="2048548"/>
    <lineage>
        <taxon>Bacteria</taxon>
        <taxon>Bacillati</taxon>
        <taxon>Bacillota</taxon>
        <taxon>Bacilli</taxon>
        <taxon>Bacillales</taxon>
        <taxon>Paenibacillaceae</taxon>
        <taxon>Paenibacillus</taxon>
    </lineage>
</organism>
<comment type="caution">
    <text evidence="2">The sequence shown here is derived from an EMBL/GenBank/DDBJ whole genome shotgun (WGS) entry which is preliminary data.</text>
</comment>
<dbReference type="RefSeq" id="WP_218095540.1">
    <property type="nucleotide sequence ID" value="NZ_CAJVAS010000048.1"/>
</dbReference>
<protein>
    <submittedName>
        <fullName evidence="2">Uncharacterized protein</fullName>
    </submittedName>
</protein>
<feature type="transmembrane region" description="Helical" evidence="1">
    <location>
        <begin position="29"/>
        <end position="48"/>
    </location>
</feature>
<proteinExistence type="predicted"/>
<keyword evidence="1" id="KW-0812">Transmembrane</keyword>
<keyword evidence="1" id="KW-0472">Membrane</keyword>
<evidence type="ECO:0000313" key="3">
    <source>
        <dbReference type="Proteomes" id="UP000693672"/>
    </source>
</evidence>
<feature type="transmembrane region" description="Helical" evidence="1">
    <location>
        <begin position="94"/>
        <end position="112"/>
    </location>
</feature>
<accession>A0A916NRR8</accession>
<feature type="transmembrane region" description="Helical" evidence="1">
    <location>
        <begin position="60"/>
        <end position="82"/>
    </location>
</feature>
<dbReference type="AlphaFoldDB" id="A0A916NRR8"/>
<evidence type="ECO:0000256" key="1">
    <source>
        <dbReference type="SAM" id="Phobius"/>
    </source>
</evidence>
<dbReference type="Proteomes" id="UP000693672">
    <property type="component" value="Unassembled WGS sequence"/>
</dbReference>